<gene>
    <name evidence="2" type="ORF">GCM10010387_50710</name>
</gene>
<sequence length="391" mass="43342">MSPDPPPPTPLRRTPPTDTASTPELVVAPVTITPTKPLTPTHVKGLLWTDILVKATARSTPVRLVRNNRAASITTQSTAFWHYLDLTEPDTDWSGESDTRIGERYIRFHAERREPDRRAIGDYLSRADDGWIHPAGRRTLSLWRTQLDLLGVDTEGLTDDRPLALPARTAVEALAGRGLLIDHRRFGGPVHLDGTRWGIPLRQLIDSDGHPNYLLPILRDLIPMIRPGRTFLLVFDDGLAADYLLLERVLSEFGARVARLALSRVPIDGGARSSRYGGWHGTTLADLSSAPGTASRAAYRLGMRLYFTGTLHRRSAQPFRMRLLRRCVGHAARLLDQPAADSDGAAGHRLARTLSRLRAQQGYVDPYRLTTAYVRGKPPAPLTPALRAIYP</sequence>
<keyword evidence="3" id="KW-1185">Reference proteome</keyword>
<dbReference type="RefSeq" id="WP_190125509.1">
    <property type="nucleotide sequence ID" value="NZ_BMWG01000019.1"/>
</dbReference>
<name>A0A918QJY6_9ACTN</name>
<comment type="caution">
    <text evidence="2">The sequence shown here is derived from an EMBL/GenBank/DDBJ whole genome shotgun (WGS) entry which is preliminary data.</text>
</comment>
<feature type="compositionally biased region" description="Pro residues" evidence="1">
    <location>
        <begin position="1"/>
        <end position="10"/>
    </location>
</feature>
<dbReference type="EMBL" id="BMWG01000019">
    <property type="protein sequence ID" value="GGZ50216.1"/>
    <property type="molecule type" value="Genomic_DNA"/>
</dbReference>
<evidence type="ECO:0000256" key="1">
    <source>
        <dbReference type="SAM" id="MobiDB-lite"/>
    </source>
</evidence>
<proteinExistence type="predicted"/>
<evidence type="ECO:0000313" key="3">
    <source>
        <dbReference type="Proteomes" id="UP000630936"/>
    </source>
</evidence>
<protein>
    <submittedName>
        <fullName evidence="2">Uncharacterized protein</fullName>
    </submittedName>
</protein>
<feature type="region of interest" description="Disordered" evidence="1">
    <location>
        <begin position="1"/>
        <end position="22"/>
    </location>
</feature>
<reference evidence="2" key="2">
    <citation type="submission" date="2020-09" db="EMBL/GenBank/DDBJ databases">
        <authorList>
            <person name="Sun Q."/>
            <person name="Ohkuma M."/>
        </authorList>
    </citation>
    <scope>NUCLEOTIDE SEQUENCE</scope>
    <source>
        <strain evidence="2">JCM 4988</strain>
    </source>
</reference>
<dbReference type="Proteomes" id="UP000630936">
    <property type="component" value="Unassembled WGS sequence"/>
</dbReference>
<dbReference type="AlphaFoldDB" id="A0A918QJY6"/>
<organism evidence="2 3">
    <name type="scientific">Streptomyces inusitatus</name>
    <dbReference type="NCBI Taxonomy" id="68221"/>
    <lineage>
        <taxon>Bacteria</taxon>
        <taxon>Bacillati</taxon>
        <taxon>Actinomycetota</taxon>
        <taxon>Actinomycetes</taxon>
        <taxon>Kitasatosporales</taxon>
        <taxon>Streptomycetaceae</taxon>
        <taxon>Streptomyces</taxon>
    </lineage>
</organism>
<evidence type="ECO:0000313" key="2">
    <source>
        <dbReference type="EMBL" id="GGZ50216.1"/>
    </source>
</evidence>
<reference evidence="2" key="1">
    <citation type="journal article" date="2014" name="Int. J. Syst. Evol. Microbiol.">
        <title>Complete genome sequence of Corynebacterium casei LMG S-19264T (=DSM 44701T), isolated from a smear-ripened cheese.</title>
        <authorList>
            <consortium name="US DOE Joint Genome Institute (JGI-PGF)"/>
            <person name="Walter F."/>
            <person name="Albersmeier A."/>
            <person name="Kalinowski J."/>
            <person name="Ruckert C."/>
        </authorList>
    </citation>
    <scope>NUCLEOTIDE SEQUENCE</scope>
    <source>
        <strain evidence="2">JCM 4988</strain>
    </source>
</reference>
<accession>A0A918QJY6</accession>